<protein>
    <recommendedName>
        <fullName evidence="3">Apea-like HEPN domain-containing protein</fullName>
    </recommendedName>
</protein>
<evidence type="ECO:0008006" key="3">
    <source>
        <dbReference type="Google" id="ProtNLM"/>
    </source>
</evidence>
<reference evidence="2" key="1">
    <citation type="submission" date="2017-06" db="EMBL/GenBank/DDBJ databases">
        <authorList>
            <person name="Varghese N."/>
            <person name="Submissions S."/>
        </authorList>
    </citation>
    <scope>NUCLEOTIDE SEQUENCE [LARGE SCALE GENOMIC DNA]</scope>
    <source>
        <strain evidence="2">DSM 22348</strain>
    </source>
</reference>
<dbReference type="OrthoDB" id="6792909at2"/>
<sequence length="448" mass="51086">MPSDKSLVTALQTLWDIPLPGPENLWSSHEFVALKKLLTERYHGGKSIFGLETSIGNALRALGLPCINLHLLNQPKPDMDKVAAALTHEFERTITRRRYLCPLDMADEVPSFRFGNTQIGRFSAAELEVLFDAPRLERCYPGIRLDSQSLSLFNWMVVEEDISVRDESGNRQFSWLDFPFGKDQGEIVPHRGRFPAVVERALFFLLLAPWEEWAEMTEVDWRCFRLPWIYTVDDDLCAFPSSPPLPERLSWEPYFRQVDHDEWEESEHPISLRTWATAEDMQRTLGAKWTQLEAARIQASELFSTPVEHFLVRAFLSEGIDEVMAHLIMIEAAFGAEADHKRRLRRTGDNHDQSATRRVAARLSAAIDDPGAAKDYLDLYDMRCTYVHGRPEDRVISTQQRVLARRLAREAANALVGLAQSLESRETVLLDLLNRGVENLPPKSGACS</sequence>
<dbReference type="EMBL" id="FZOL01000017">
    <property type="protein sequence ID" value="SNS88225.1"/>
    <property type="molecule type" value="Genomic_DNA"/>
</dbReference>
<evidence type="ECO:0000313" key="1">
    <source>
        <dbReference type="EMBL" id="SNS88225.1"/>
    </source>
</evidence>
<name>A0A239I3N0_9PSED</name>
<organism evidence="1 2">
    <name type="scientific">Pseudomonas japonica</name>
    <dbReference type="NCBI Taxonomy" id="256466"/>
    <lineage>
        <taxon>Bacteria</taxon>
        <taxon>Pseudomonadati</taxon>
        <taxon>Pseudomonadota</taxon>
        <taxon>Gammaproteobacteria</taxon>
        <taxon>Pseudomonadales</taxon>
        <taxon>Pseudomonadaceae</taxon>
        <taxon>Pseudomonas</taxon>
    </lineage>
</organism>
<dbReference type="Proteomes" id="UP000198407">
    <property type="component" value="Unassembled WGS sequence"/>
</dbReference>
<keyword evidence="2" id="KW-1185">Reference proteome</keyword>
<dbReference type="AlphaFoldDB" id="A0A239I3N0"/>
<dbReference type="RefSeq" id="WP_042126858.1">
    <property type="nucleotide sequence ID" value="NZ_FZOL01000017.1"/>
</dbReference>
<gene>
    <name evidence="1" type="ORF">SAMN05444352_117101</name>
</gene>
<evidence type="ECO:0000313" key="2">
    <source>
        <dbReference type="Proteomes" id="UP000198407"/>
    </source>
</evidence>
<proteinExistence type="predicted"/>
<accession>A0A239I3N0</accession>